<sequence>MKKYLLFFFVLVLVSNVALGQTADQLLVKAKSEAKADGKNILLIFHASWCGWCKKFEKGLDSSLVKPFFDDNYVHVHFTVKESAQNKDLETLGGDKYLKQFGGADSGLPYWVILNDEGELIASSVVEGENLGCPASEEEVDAFIGVLKKTTKNASVNERLIKEVFVIKK</sequence>
<dbReference type="InterPro" id="IPR013766">
    <property type="entry name" value="Thioredoxin_domain"/>
</dbReference>
<feature type="domain" description="Thioredoxin" evidence="3">
    <location>
        <begin position="17"/>
        <end position="149"/>
    </location>
</feature>
<name>A0ABP8R7H1_9SPHI</name>
<dbReference type="PROSITE" id="PS51352">
    <property type="entry name" value="THIOREDOXIN_2"/>
    <property type="match status" value="1"/>
</dbReference>
<feature type="chain" id="PRO_5047165416" description="Thioredoxin domain-containing protein" evidence="2">
    <location>
        <begin position="21"/>
        <end position="169"/>
    </location>
</feature>
<dbReference type="SUPFAM" id="SSF52833">
    <property type="entry name" value="Thioredoxin-like"/>
    <property type="match status" value="1"/>
</dbReference>
<dbReference type="RefSeq" id="WP_345068590.1">
    <property type="nucleotide sequence ID" value="NZ_BAABGR010000035.1"/>
</dbReference>
<dbReference type="EMBL" id="BAABGR010000035">
    <property type="protein sequence ID" value="GAA4519703.1"/>
    <property type="molecule type" value="Genomic_DNA"/>
</dbReference>
<reference evidence="5" key="1">
    <citation type="journal article" date="2019" name="Int. J. Syst. Evol. Microbiol.">
        <title>The Global Catalogue of Microorganisms (GCM) 10K type strain sequencing project: providing services to taxonomists for standard genome sequencing and annotation.</title>
        <authorList>
            <consortium name="The Broad Institute Genomics Platform"/>
            <consortium name="The Broad Institute Genome Sequencing Center for Infectious Disease"/>
            <person name="Wu L."/>
            <person name="Ma J."/>
        </authorList>
    </citation>
    <scope>NUCLEOTIDE SEQUENCE [LARGE SCALE GENOMIC DNA]</scope>
    <source>
        <strain evidence="5">JCM 17858</strain>
    </source>
</reference>
<accession>A0ABP8R7H1</accession>
<dbReference type="Gene3D" id="3.40.30.10">
    <property type="entry name" value="Glutaredoxin"/>
    <property type="match status" value="1"/>
</dbReference>
<evidence type="ECO:0000313" key="4">
    <source>
        <dbReference type="EMBL" id="GAA4519703.1"/>
    </source>
</evidence>
<organism evidence="4 5">
    <name type="scientific">Sphingobacterium thermophilum</name>
    <dbReference type="NCBI Taxonomy" id="768534"/>
    <lineage>
        <taxon>Bacteria</taxon>
        <taxon>Pseudomonadati</taxon>
        <taxon>Bacteroidota</taxon>
        <taxon>Sphingobacteriia</taxon>
        <taxon>Sphingobacteriales</taxon>
        <taxon>Sphingobacteriaceae</taxon>
        <taxon>Sphingobacterium</taxon>
    </lineage>
</organism>
<evidence type="ECO:0000256" key="1">
    <source>
        <dbReference type="ARBA" id="ARBA00023284"/>
    </source>
</evidence>
<protein>
    <recommendedName>
        <fullName evidence="3">Thioredoxin domain-containing protein</fullName>
    </recommendedName>
</protein>
<dbReference type="InterPro" id="IPR017937">
    <property type="entry name" value="Thioredoxin_CS"/>
</dbReference>
<dbReference type="PROSITE" id="PS00194">
    <property type="entry name" value="THIOREDOXIN_1"/>
    <property type="match status" value="1"/>
</dbReference>
<dbReference type="Pfam" id="PF13899">
    <property type="entry name" value="Thioredoxin_7"/>
    <property type="match status" value="1"/>
</dbReference>
<keyword evidence="2" id="KW-0732">Signal</keyword>
<dbReference type="InterPro" id="IPR036249">
    <property type="entry name" value="Thioredoxin-like_sf"/>
</dbReference>
<comment type="caution">
    <text evidence="4">The sequence shown here is derived from an EMBL/GenBank/DDBJ whole genome shotgun (WGS) entry which is preliminary data.</text>
</comment>
<dbReference type="Proteomes" id="UP001500394">
    <property type="component" value="Unassembled WGS sequence"/>
</dbReference>
<gene>
    <name evidence="4" type="ORF">GCM10023173_23060</name>
</gene>
<keyword evidence="1" id="KW-0676">Redox-active center</keyword>
<evidence type="ECO:0000256" key="2">
    <source>
        <dbReference type="SAM" id="SignalP"/>
    </source>
</evidence>
<keyword evidence="5" id="KW-1185">Reference proteome</keyword>
<evidence type="ECO:0000313" key="5">
    <source>
        <dbReference type="Proteomes" id="UP001500394"/>
    </source>
</evidence>
<proteinExistence type="predicted"/>
<evidence type="ECO:0000259" key="3">
    <source>
        <dbReference type="PROSITE" id="PS51352"/>
    </source>
</evidence>
<feature type="signal peptide" evidence="2">
    <location>
        <begin position="1"/>
        <end position="20"/>
    </location>
</feature>